<dbReference type="InterPro" id="IPR000592">
    <property type="entry name" value="Ribosomal_eS27"/>
</dbReference>
<keyword evidence="6" id="KW-0812">Transmembrane</keyword>
<dbReference type="GO" id="GO:0016287">
    <property type="term" value="F:glycerone-phosphate O-acyltransferase activity"/>
    <property type="evidence" value="ECO:0007669"/>
    <property type="project" value="TreeGrafter"/>
</dbReference>
<dbReference type="GO" id="GO:0005840">
    <property type="term" value="C:ribosome"/>
    <property type="evidence" value="ECO:0007669"/>
    <property type="project" value="UniProtKB-KW"/>
</dbReference>
<dbReference type="FunFam" id="2.20.25.100:FF:000001">
    <property type="entry name" value="40S ribosomal protein S27"/>
    <property type="match status" value="1"/>
</dbReference>
<evidence type="ECO:0000313" key="8">
    <source>
        <dbReference type="EMBL" id="EPB83252.1"/>
    </source>
</evidence>
<dbReference type="GO" id="GO:0006412">
    <property type="term" value="P:translation"/>
    <property type="evidence" value="ECO:0007669"/>
    <property type="project" value="InterPro"/>
</dbReference>
<dbReference type="Pfam" id="PF01667">
    <property type="entry name" value="Ribosomal_S27e"/>
    <property type="match status" value="1"/>
</dbReference>
<comment type="similarity">
    <text evidence="1 5">Belongs to the eukaryotic ribosomal protein eS27 family.</text>
</comment>
<dbReference type="GO" id="GO:0004366">
    <property type="term" value="F:glycerol-3-phosphate O-acyltransferase activity"/>
    <property type="evidence" value="ECO:0007669"/>
    <property type="project" value="TreeGrafter"/>
</dbReference>
<accession>S2J528</accession>
<dbReference type="SUPFAM" id="SSF69593">
    <property type="entry name" value="Glycerol-3-phosphate (1)-acyltransferase"/>
    <property type="match status" value="1"/>
</dbReference>
<evidence type="ECO:0000256" key="5">
    <source>
        <dbReference type="RuleBase" id="RU000671"/>
    </source>
</evidence>
<evidence type="ECO:0000256" key="4">
    <source>
        <dbReference type="ARBA" id="ARBA00023274"/>
    </source>
</evidence>
<dbReference type="InterPro" id="IPR023407">
    <property type="entry name" value="Ribosomal_eS27_Zn-bd_dom_sf"/>
</dbReference>
<evidence type="ECO:0000259" key="7">
    <source>
        <dbReference type="SMART" id="SM00563"/>
    </source>
</evidence>
<keyword evidence="4 5" id="KW-0687">Ribonucleoprotein</keyword>
<dbReference type="SUPFAM" id="SSF57829">
    <property type="entry name" value="Zn-binding ribosomal proteins"/>
    <property type="match status" value="1"/>
</dbReference>
<dbReference type="InterPro" id="IPR011332">
    <property type="entry name" value="Ribosomal_zn-bd"/>
</dbReference>
<evidence type="ECO:0000256" key="6">
    <source>
        <dbReference type="SAM" id="Phobius"/>
    </source>
</evidence>
<dbReference type="STRING" id="1220926.S2J528"/>
<evidence type="ECO:0000256" key="1">
    <source>
        <dbReference type="ARBA" id="ARBA00010919"/>
    </source>
</evidence>
<dbReference type="VEuPathDB" id="FungiDB:HMPREF1544_09996"/>
<feature type="transmembrane region" description="Helical" evidence="6">
    <location>
        <begin position="386"/>
        <end position="405"/>
    </location>
</feature>
<dbReference type="OrthoDB" id="5567124at2759"/>
<keyword evidence="5" id="KW-0479">Metal-binding</keyword>
<evidence type="ECO:0000256" key="3">
    <source>
        <dbReference type="ARBA" id="ARBA00022980"/>
    </source>
</evidence>
<dbReference type="GO" id="GO:0003735">
    <property type="term" value="F:structural constituent of ribosome"/>
    <property type="evidence" value="ECO:0007669"/>
    <property type="project" value="InterPro"/>
</dbReference>
<keyword evidence="5" id="KW-0863">Zinc-finger</keyword>
<reference evidence="9" key="1">
    <citation type="submission" date="2013-05" db="EMBL/GenBank/DDBJ databases">
        <title>The Genome sequence of Mucor circinelloides f. circinelloides 1006PhL.</title>
        <authorList>
            <consortium name="The Broad Institute Genomics Platform"/>
            <person name="Cuomo C."/>
            <person name="Earl A."/>
            <person name="Findley K."/>
            <person name="Lee S.C."/>
            <person name="Walker B."/>
            <person name="Young S."/>
            <person name="Zeng Q."/>
            <person name="Gargeya S."/>
            <person name="Fitzgerald M."/>
            <person name="Haas B."/>
            <person name="Abouelleil A."/>
            <person name="Allen A.W."/>
            <person name="Alvarado L."/>
            <person name="Arachchi H.M."/>
            <person name="Berlin A.M."/>
            <person name="Chapman S.B."/>
            <person name="Gainer-Dewar J."/>
            <person name="Goldberg J."/>
            <person name="Griggs A."/>
            <person name="Gujja S."/>
            <person name="Hansen M."/>
            <person name="Howarth C."/>
            <person name="Imamovic A."/>
            <person name="Ireland A."/>
            <person name="Larimer J."/>
            <person name="McCowan C."/>
            <person name="Murphy C."/>
            <person name="Pearson M."/>
            <person name="Poon T.W."/>
            <person name="Priest M."/>
            <person name="Roberts A."/>
            <person name="Saif S."/>
            <person name="Shea T."/>
            <person name="Sisk P."/>
            <person name="Sykes S."/>
            <person name="Wortman J."/>
            <person name="Nusbaum C."/>
            <person name="Birren B."/>
        </authorList>
    </citation>
    <scope>NUCLEOTIDE SEQUENCE [LARGE SCALE GENOMIC DNA]</scope>
    <source>
        <strain evidence="9">1006PhL</strain>
    </source>
</reference>
<feature type="transmembrane region" description="Helical" evidence="6">
    <location>
        <begin position="359"/>
        <end position="380"/>
    </location>
</feature>
<keyword evidence="2 5" id="KW-0862">Zinc</keyword>
<name>S2J528_MUCC1</name>
<dbReference type="PANTHER" id="PTHR31605">
    <property type="entry name" value="GLYCEROL-3-PHOSPHATE O-ACYLTRANSFERASE 1"/>
    <property type="match status" value="1"/>
</dbReference>
<evidence type="ECO:0000313" key="9">
    <source>
        <dbReference type="Proteomes" id="UP000014254"/>
    </source>
</evidence>
<proteinExistence type="inferred from homology"/>
<dbReference type="PANTHER" id="PTHR31605:SF0">
    <property type="entry name" value="GLYCEROL-3-PHOSPHATE O-ACYLTRANSFERASE 1"/>
    <property type="match status" value="1"/>
</dbReference>
<dbReference type="InParanoid" id="S2J528"/>
<dbReference type="AlphaFoldDB" id="S2J528"/>
<dbReference type="GO" id="GO:0008270">
    <property type="term" value="F:zinc ion binding"/>
    <property type="evidence" value="ECO:0007669"/>
    <property type="project" value="UniProtKB-KW"/>
</dbReference>
<organism evidence="8 9">
    <name type="scientific">Mucor circinelloides f. circinelloides (strain 1006PhL)</name>
    <name type="common">Mucormycosis agent</name>
    <name type="synonym">Calyptromyces circinelloides</name>
    <dbReference type="NCBI Taxonomy" id="1220926"/>
    <lineage>
        <taxon>Eukaryota</taxon>
        <taxon>Fungi</taxon>
        <taxon>Fungi incertae sedis</taxon>
        <taxon>Mucoromycota</taxon>
        <taxon>Mucoromycotina</taxon>
        <taxon>Mucoromycetes</taxon>
        <taxon>Mucorales</taxon>
        <taxon>Mucorineae</taxon>
        <taxon>Mucoraceae</taxon>
        <taxon>Mucor</taxon>
    </lineage>
</organism>
<comment type="cofactor">
    <cofactor evidence="5">
        <name>Zn(2+)</name>
        <dbReference type="ChEBI" id="CHEBI:29105"/>
    </cofactor>
    <text evidence="5">Binds 1 zinc ion per subunit.</text>
</comment>
<dbReference type="PROSITE" id="PS01168">
    <property type="entry name" value="RIBOSOMAL_S27E"/>
    <property type="match status" value="1"/>
</dbReference>
<dbReference type="HAMAP" id="MF_00371">
    <property type="entry name" value="Ribosomal_eS27"/>
    <property type="match status" value="1"/>
</dbReference>
<keyword evidence="6" id="KW-1133">Transmembrane helix</keyword>
<dbReference type="eggNOG" id="KOG1779">
    <property type="taxonomic scope" value="Eukaryota"/>
</dbReference>
<feature type="transmembrane region" description="Helical" evidence="6">
    <location>
        <begin position="318"/>
        <end position="339"/>
    </location>
</feature>
<keyword evidence="9" id="KW-1185">Reference proteome</keyword>
<dbReference type="GO" id="GO:1990904">
    <property type="term" value="C:ribonucleoprotein complex"/>
    <property type="evidence" value="ECO:0007669"/>
    <property type="project" value="UniProtKB-KW"/>
</dbReference>
<gene>
    <name evidence="8" type="ORF">HMPREF1544_09996</name>
</gene>
<dbReference type="InterPro" id="IPR052744">
    <property type="entry name" value="GPAT/DAPAT"/>
</dbReference>
<dbReference type="Pfam" id="PF01553">
    <property type="entry name" value="Acyltransferase"/>
    <property type="match status" value="1"/>
</dbReference>
<sequence>MPFGFAAKLCKEWARISLWSFFSDVRIEGYEEATTEDQPCIFAATHHNMLLDPAVLCKACSKEYLHYWAKSSIFVNKYATKFLNSVGCVPVDRESKDHLGLYQSTFDVMELNESIAVFPEGTSHTLSRISKLKDGASFVALEYAKALKDKPRYNRHGQLAKPAVIVPVGIVYSEKSKYRSVIIVRFGKPIQMEEYLADFDKAPKATAKLVTKALENALLSLTVNSPDWPNRNSAVMAREMLFPGEYGNMSDFVQVSQSLINIFVEQDDLRQLADNLHAYSCELKDLKLRDTDLACYDARRKQKLIQRTVFKNFIKKSLVLLMDFPLSLPIVLAHLPLYLIGRHYSQHQVYEEVKAQDKILHATLAVPVVYFFLFIWQWHYLYQNTFYGFFFAVITTVIFFWLHVVSIDRKYEQFKQWKGSFQLFDAFVLKRGLGRREKRLVEIMKLRDAIENDLQQVFFNSNDDNNLDIAILAVDLLNPSVEHEKRSHKLKRLVQSPNSYFMDVKCPGCLNISTVFSHAQTVVLCSSCGTVLCQPTGGRARLTEGCSFRRKAN</sequence>
<dbReference type="Gene3D" id="2.20.25.100">
    <property type="entry name" value="Zn-binding ribosomal proteins"/>
    <property type="match status" value="1"/>
</dbReference>
<keyword evidence="3 5" id="KW-0689">Ribosomal protein</keyword>
<evidence type="ECO:0000256" key="2">
    <source>
        <dbReference type="ARBA" id="ARBA00022833"/>
    </source>
</evidence>
<dbReference type="InterPro" id="IPR002123">
    <property type="entry name" value="Plipid/glycerol_acylTrfase"/>
</dbReference>
<dbReference type="SMART" id="SM00563">
    <property type="entry name" value="PlsC"/>
    <property type="match status" value="1"/>
</dbReference>
<feature type="domain" description="Phospholipid/glycerol acyltransferase" evidence="7">
    <location>
        <begin position="40"/>
        <end position="173"/>
    </location>
</feature>
<dbReference type="EMBL" id="KE124078">
    <property type="protein sequence ID" value="EPB83252.1"/>
    <property type="molecule type" value="Genomic_DNA"/>
</dbReference>
<keyword evidence="6" id="KW-0472">Membrane</keyword>
<protein>
    <recommendedName>
        <fullName evidence="5">40S ribosomal protein S27</fullName>
    </recommendedName>
</protein>
<dbReference type="Proteomes" id="UP000014254">
    <property type="component" value="Unassembled WGS sequence"/>
</dbReference>
<dbReference type="GO" id="GO:0008654">
    <property type="term" value="P:phospholipid biosynthetic process"/>
    <property type="evidence" value="ECO:0007669"/>
    <property type="project" value="TreeGrafter"/>
</dbReference>